<dbReference type="RefSeq" id="WP_160629300.1">
    <property type="nucleotide sequence ID" value="NZ_CP047593.1"/>
</dbReference>
<dbReference type="EMBL" id="CP047593">
    <property type="protein sequence ID" value="QHI70121.1"/>
    <property type="molecule type" value="Genomic_DNA"/>
</dbReference>
<dbReference type="InterPro" id="IPR036291">
    <property type="entry name" value="NAD(P)-bd_dom_sf"/>
</dbReference>
<accession>A0A6P1M8C1</accession>
<dbReference type="GO" id="GO:0030267">
    <property type="term" value="F:glyoxylate reductase (NADPH) activity"/>
    <property type="evidence" value="ECO:0007669"/>
    <property type="project" value="TreeGrafter"/>
</dbReference>
<keyword evidence="5" id="KW-1185">Reference proteome</keyword>
<evidence type="ECO:0000256" key="1">
    <source>
        <dbReference type="ARBA" id="ARBA00023002"/>
    </source>
</evidence>
<dbReference type="SUPFAM" id="SSF51735">
    <property type="entry name" value="NAD(P)-binding Rossmann-fold domains"/>
    <property type="match status" value="1"/>
</dbReference>
<dbReference type="GO" id="GO:0016618">
    <property type="term" value="F:hydroxypyruvate reductase [NAD(P)H] activity"/>
    <property type="evidence" value="ECO:0007669"/>
    <property type="project" value="TreeGrafter"/>
</dbReference>
<feature type="domain" description="D-isomer specific 2-hydroxyacid dehydrogenase NAD-binding" evidence="3">
    <location>
        <begin position="137"/>
        <end position="294"/>
    </location>
</feature>
<evidence type="ECO:0000313" key="5">
    <source>
        <dbReference type="Proteomes" id="UP000464954"/>
    </source>
</evidence>
<gene>
    <name evidence="4" type="ORF">GT409_11930</name>
</gene>
<dbReference type="GO" id="GO:0051287">
    <property type="term" value="F:NAD binding"/>
    <property type="evidence" value="ECO:0007669"/>
    <property type="project" value="InterPro"/>
</dbReference>
<dbReference type="Proteomes" id="UP000464954">
    <property type="component" value="Chromosome"/>
</dbReference>
<dbReference type="AlphaFoldDB" id="A0A6P1M8C1"/>
<organism evidence="4 5">
    <name type="scientific">Tichowtungia aerotolerans</name>
    <dbReference type="NCBI Taxonomy" id="2697043"/>
    <lineage>
        <taxon>Bacteria</taxon>
        <taxon>Pseudomonadati</taxon>
        <taxon>Kiritimatiellota</taxon>
        <taxon>Tichowtungiia</taxon>
        <taxon>Tichowtungiales</taxon>
        <taxon>Tichowtungiaceae</taxon>
        <taxon>Tichowtungia</taxon>
    </lineage>
</organism>
<keyword evidence="2" id="KW-0520">NAD</keyword>
<protein>
    <submittedName>
        <fullName evidence="4">Phosphoglycerate dehydrogenase</fullName>
    </submittedName>
</protein>
<reference evidence="4 5" key="1">
    <citation type="submission" date="2020-01" db="EMBL/GenBank/DDBJ databases">
        <title>Ponticoccus aerotolerans gen. nov., sp. nov., an anaerobic bacterium and proposal of Ponticoccusceae fam. nov., Ponticoccusles ord. nov. and Ponticoccuse classis nov. in the phylum Kiritimatiellaeota.</title>
        <authorList>
            <person name="Zhou L.Y."/>
            <person name="Du Z.J."/>
        </authorList>
    </citation>
    <scope>NUCLEOTIDE SEQUENCE [LARGE SCALE GENOMIC DNA]</scope>
    <source>
        <strain evidence="4 5">S-5007</strain>
    </source>
</reference>
<dbReference type="Pfam" id="PF02826">
    <property type="entry name" value="2-Hacid_dh_C"/>
    <property type="match status" value="1"/>
</dbReference>
<dbReference type="InterPro" id="IPR006140">
    <property type="entry name" value="D-isomer_DH_NAD-bd"/>
</dbReference>
<dbReference type="SUPFAM" id="SSF52283">
    <property type="entry name" value="Formate/glycerate dehydrogenase catalytic domain-like"/>
    <property type="match status" value="1"/>
</dbReference>
<dbReference type="KEGG" id="taer:GT409_11930"/>
<name>A0A6P1M8C1_9BACT</name>
<sequence>MRRKIKSAILNDGVSWTKTEGDHIVSQVYAGGRMEVLTEITDLYPEIITTENFDAHAANLQDLEVVFSTWGMVSLSKEQLLQLPSLKAVFYAAGATSSFRAPLVDRGIKVCSAAAANAIPVAEFALGQILLAGAGFFRNTRECTDEKNMRRCTFRGTGNYDSRVAILGNGTISTRLQEFLSMHNLEVVVVPSRTASRTVSLEEAFATSFAVVNLFPDRDDNVGVFNAALFEKMMDGAVFINVGRGRQVNEADLIRVLKNRPDLTASLDVQWPEPPVDGSELYRLPNVLLTPHTAGSKAAELVRMADYMIEDFHRFNRNEPLKYEVTPDQL</sequence>
<evidence type="ECO:0000259" key="3">
    <source>
        <dbReference type="Pfam" id="PF02826"/>
    </source>
</evidence>
<dbReference type="Gene3D" id="3.40.50.720">
    <property type="entry name" value="NAD(P)-binding Rossmann-like Domain"/>
    <property type="match status" value="2"/>
</dbReference>
<dbReference type="PANTHER" id="PTHR10996">
    <property type="entry name" value="2-HYDROXYACID DEHYDROGENASE-RELATED"/>
    <property type="match status" value="1"/>
</dbReference>
<evidence type="ECO:0000256" key="2">
    <source>
        <dbReference type="ARBA" id="ARBA00023027"/>
    </source>
</evidence>
<keyword evidence="1" id="KW-0560">Oxidoreductase</keyword>
<dbReference type="PANTHER" id="PTHR10996:SF178">
    <property type="entry name" value="2-HYDROXYACID DEHYDROGENASE YGL185C-RELATED"/>
    <property type="match status" value="1"/>
</dbReference>
<evidence type="ECO:0000313" key="4">
    <source>
        <dbReference type="EMBL" id="QHI70121.1"/>
    </source>
</evidence>
<dbReference type="GO" id="GO:0005829">
    <property type="term" value="C:cytosol"/>
    <property type="evidence" value="ECO:0007669"/>
    <property type="project" value="TreeGrafter"/>
</dbReference>
<dbReference type="InterPro" id="IPR050223">
    <property type="entry name" value="D-isomer_2-hydroxyacid_DH"/>
</dbReference>
<proteinExistence type="predicted"/>